<dbReference type="EMBL" id="JASCZI010151134">
    <property type="protein sequence ID" value="MED6169993.1"/>
    <property type="molecule type" value="Genomic_DNA"/>
</dbReference>
<evidence type="ECO:0000313" key="1">
    <source>
        <dbReference type="EMBL" id="MED6169993.1"/>
    </source>
</evidence>
<name>A0ABU6VBU1_9FABA</name>
<comment type="caution">
    <text evidence="1">The sequence shown here is derived from an EMBL/GenBank/DDBJ whole genome shotgun (WGS) entry which is preliminary data.</text>
</comment>
<dbReference type="Proteomes" id="UP001341840">
    <property type="component" value="Unassembled WGS sequence"/>
</dbReference>
<gene>
    <name evidence="1" type="ORF">PIB30_026449</name>
</gene>
<evidence type="ECO:0000313" key="2">
    <source>
        <dbReference type="Proteomes" id="UP001341840"/>
    </source>
</evidence>
<proteinExistence type="predicted"/>
<accession>A0ABU6VBU1</accession>
<reference evidence="1 2" key="1">
    <citation type="journal article" date="2023" name="Plants (Basel)">
        <title>Bridging the Gap: Combining Genomics and Transcriptomics Approaches to Understand Stylosanthes scabra, an Orphan Legume from the Brazilian Caatinga.</title>
        <authorList>
            <person name="Ferreira-Neto J.R.C."/>
            <person name="da Silva M.D."/>
            <person name="Binneck E."/>
            <person name="de Melo N.F."/>
            <person name="da Silva R.H."/>
            <person name="de Melo A.L.T.M."/>
            <person name="Pandolfi V."/>
            <person name="Bustamante F.O."/>
            <person name="Brasileiro-Vidal A.C."/>
            <person name="Benko-Iseppon A.M."/>
        </authorList>
    </citation>
    <scope>NUCLEOTIDE SEQUENCE [LARGE SCALE GENOMIC DNA]</scope>
    <source>
        <tissue evidence="1">Leaves</tissue>
    </source>
</reference>
<sequence>MQITTPQCKSPNQKSPVSWIIQALLHRRGCKTIYAKMPKMARAHQDVQSPHHRALEDDFSLAIRQVEDTPAQIFPKRSRTGEIPNCSHKVLHNVGRGRTACINHNKPMQKIKFVLNNIITRFGIPRNFREVVSNWNDALSVSLQNKSHDPIEIAIETARVFSYNPEENTKKRMAKMDLVFEVREEVRIRQQALKDNLAARYNKKVKRRDLEEGDPVLRGAYIEGKNFNQGKNYFPFSINQNG</sequence>
<protein>
    <submittedName>
        <fullName evidence="1">Uncharacterized protein</fullName>
    </submittedName>
</protein>
<keyword evidence="2" id="KW-1185">Reference proteome</keyword>
<organism evidence="1 2">
    <name type="scientific">Stylosanthes scabra</name>
    <dbReference type="NCBI Taxonomy" id="79078"/>
    <lineage>
        <taxon>Eukaryota</taxon>
        <taxon>Viridiplantae</taxon>
        <taxon>Streptophyta</taxon>
        <taxon>Embryophyta</taxon>
        <taxon>Tracheophyta</taxon>
        <taxon>Spermatophyta</taxon>
        <taxon>Magnoliopsida</taxon>
        <taxon>eudicotyledons</taxon>
        <taxon>Gunneridae</taxon>
        <taxon>Pentapetalae</taxon>
        <taxon>rosids</taxon>
        <taxon>fabids</taxon>
        <taxon>Fabales</taxon>
        <taxon>Fabaceae</taxon>
        <taxon>Papilionoideae</taxon>
        <taxon>50 kb inversion clade</taxon>
        <taxon>dalbergioids sensu lato</taxon>
        <taxon>Dalbergieae</taxon>
        <taxon>Pterocarpus clade</taxon>
        <taxon>Stylosanthes</taxon>
    </lineage>
</organism>